<protein>
    <submittedName>
        <fullName evidence="2">Uncharacterized protein</fullName>
    </submittedName>
</protein>
<evidence type="ECO:0000256" key="1">
    <source>
        <dbReference type="SAM" id="MobiDB-lite"/>
    </source>
</evidence>
<dbReference type="EMBL" id="DUZY01000004">
    <property type="protein sequence ID" value="DAD36656.1"/>
    <property type="molecule type" value="Genomic_DNA"/>
</dbReference>
<organism evidence="2 3">
    <name type="scientific">Nelumbo nucifera</name>
    <name type="common">Sacred lotus</name>
    <dbReference type="NCBI Taxonomy" id="4432"/>
    <lineage>
        <taxon>Eukaryota</taxon>
        <taxon>Viridiplantae</taxon>
        <taxon>Streptophyta</taxon>
        <taxon>Embryophyta</taxon>
        <taxon>Tracheophyta</taxon>
        <taxon>Spermatophyta</taxon>
        <taxon>Magnoliopsida</taxon>
        <taxon>Proteales</taxon>
        <taxon>Nelumbonaceae</taxon>
        <taxon>Nelumbo</taxon>
    </lineage>
</organism>
<dbReference type="AlphaFoldDB" id="A0A822Z0Y3"/>
<accession>A0A822Z0Y3</accession>
<feature type="compositionally biased region" description="Polar residues" evidence="1">
    <location>
        <begin position="70"/>
        <end position="88"/>
    </location>
</feature>
<dbReference type="Proteomes" id="UP000607653">
    <property type="component" value="Unassembled WGS sequence"/>
</dbReference>
<gene>
    <name evidence="2" type="ORF">HUJ06_007297</name>
</gene>
<sequence>MAPISELFNQIWTISPSPPFCYGIDLISTDAEMPSKQAVSTLKAGDICNGQKSLKVNSSIAVQTQLMQSLLRHNSQPSSEEGGSTSAVSRGKPAKAGKPLPSLLIGSSSYLSKNSNSVL</sequence>
<comment type="caution">
    <text evidence="2">The sequence shown here is derived from an EMBL/GenBank/DDBJ whole genome shotgun (WGS) entry which is preliminary data.</text>
</comment>
<feature type="region of interest" description="Disordered" evidence="1">
    <location>
        <begin position="70"/>
        <end position="119"/>
    </location>
</feature>
<evidence type="ECO:0000313" key="2">
    <source>
        <dbReference type="EMBL" id="DAD36656.1"/>
    </source>
</evidence>
<reference evidence="2 3" key="1">
    <citation type="journal article" date="2020" name="Mol. Biol. Evol.">
        <title>Distinct Expression and Methylation Patterns for Genes with Different Fates following a Single Whole-Genome Duplication in Flowering Plants.</title>
        <authorList>
            <person name="Shi T."/>
            <person name="Rahmani R.S."/>
            <person name="Gugger P.F."/>
            <person name="Wang M."/>
            <person name="Li H."/>
            <person name="Zhang Y."/>
            <person name="Li Z."/>
            <person name="Wang Q."/>
            <person name="Van de Peer Y."/>
            <person name="Marchal K."/>
            <person name="Chen J."/>
        </authorList>
    </citation>
    <scope>NUCLEOTIDE SEQUENCE [LARGE SCALE GENOMIC DNA]</scope>
    <source>
        <tissue evidence="2">Leaf</tissue>
    </source>
</reference>
<name>A0A822Z0Y3_NELNU</name>
<keyword evidence="3" id="KW-1185">Reference proteome</keyword>
<proteinExistence type="predicted"/>
<evidence type="ECO:0000313" key="3">
    <source>
        <dbReference type="Proteomes" id="UP000607653"/>
    </source>
</evidence>
<feature type="compositionally biased region" description="Low complexity" evidence="1">
    <location>
        <begin position="107"/>
        <end position="119"/>
    </location>
</feature>